<dbReference type="EMBL" id="BMPQ01000026">
    <property type="protein sequence ID" value="GGL00505.1"/>
    <property type="molecule type" value="Genomic_DNA"/>
</dbReference>
<gene>
    <name evidence="1" type="ORF">GCM10010094_71410</name>
</gene>
<dbReference type="Pfam" id="PF10009">
    <property type="entry name" value="DUF2252"/>
    <property type="match status" value="1"/>
</dbReference>
<evidence type="ECO:0000313" key="1">
    <source>
        <dbReference type="EMBL" id="GGL00505.1"/>
    </source>
</evidence>
<sequence>MRQLWHWKGIARPETMGPDLLSLFGRLCGASLARAHARSGDPIALAAYLGGSDRFDRALTEFAQFYADQNERDYEALEAACCSGRSSAERR</sequence>
<accession>A0A917VP56</accession>
<dbReference type="InterPro" id="IPR018721">
    <property type="entry name" value="DUF2252"/>
</dbReference>
<name>A0A917VP56_9ACTN</name>
<organism evidence="1 2">
    <name type="scientific">Streptomyces flaveus</name>
    <dbReference type="NCBI Taxonomy" id="66370"/>
    <lineage>
        <taxon>Bacteria</taxon>
        <taxon>Bacillati</taxon>
        <taxon>Actinomycetota</taxon>
        <taxon>Actinomycetes</taxon>
        <taxon>Kitasatosporales</taxon>
        <taxon>Streptomycetaceae</taxon>
        <taxon>Streptomyces</taxon>
        <taxon>Streptomyces aurantiacus group</taxon>
    </lineage>
</organism>
<dbReference type="PANTHER" id="PTHR39441:SF1">
    <property type="entry name" value="DUF2252 DOMAIN-CONTAINING PROTEIN"/>
    <property type="match status" value="1"/>
</dbReference>
<protein>
    <recommendedName>
        <fullName evidence="3">DUF2252 domain-containing protein</fullName>
    </recommendedName>
</protein>
<dbReference type="PANTHER" id="PTHR39441">
    <property type="entry name" value="DUF2252 DOMAIN-CONTAINING PROTEIN"/>
    <property type="match status" value="1"/>
</dbReference>
<reference evidence="1" key="1">
    <citation type="journal article" date="2014" name="Int. J. Syst. Evol. Microbiol.">
        <title>Complete genome sequence of Corynebacterium casei LMG S-19264T (=DSM 44701T), isolated from a smear-ripened cheese.</title>
        <authorList>
            <consortium name="US DOE Joint Genome Institute (JGI-PGF)"/>
            <person name="Walter F."/>
            <person name="Albersmeier A."/>
            <person name="Kalinowski J."/>
            <person name="Ruckert C."/>
        </authorList>
    </citation>
    <scope>NUCLEOTIDE SEQUENCE</scope>
    <source>
        <strain evidence="1">JCM 3035</strain>
    </source>
</reference>
<reference evidence="1" key="2">
    <citation type="submission" date="2020-09" db="EMBL/GenBank/DDBJ databases">
        <authorList>
            <person name="Sun Q."/>
            <person name="Ohkuma M."/>
        </authorList>
    </citation>
    <scope>NUCLEOTIDE SEQUENCE</scope>
    <source>
        <strain evidence="1">JCM 3035</strain>
    </source>
</reference>
<evidence type="ECO:0008006" key="3">
    <source>
        <dbReference type="Google" id="ProtNLM"/>
    </source>
</evidence>
<comment type="caution">
    <text evidence="1">The sequence shown here is derived from an EMBL/GenBank/DDBJ whole genome shotgun (WGS) entry which is preliminary data.</text>
</comment>
<dbReference type="Proteomes" id="UP000637788">
    <property type="component" value="Unassembled WGS sequence"/>
</dbReference>
<keyword evidence="2" id="KW-1185">Reference proteome</keyword>
<dbReference type="AlphaFoldDB" id="A0A917VP56"/>
<evidence type="ECO:0000313" key="2">
    <source>
        <dbReference type="Proteomes" id="UP000637788"/>
    </source>
</evidence>
<proteinExistence type="predicted"/>